<dbReference type="EMBL" id="UYWX01020329">
    <property type="protein sequence ID" value="VDM31171.1"/>
    <property type="molecule type" value="Genomic_DNA"/>
</dbReference>
<comment type="similarity">
    <text evidence="2 11">Belongs to the ENDOU family.</text>
</comment>
<evidence type="ECO:0000313" key="15">
    <source>
        <dbReference type="WBParaSite" id="TTAC_0000690601-mRNA-1"/>
    </source>
</evidence>
<comment type="subunit">
    <text evidence="3 11">Monomer.</text>
</comment>
<evidence type="ECO:0000313" key="13">
    <source>
        <dbReference type="EMBL" id="VDM31171.1"/>
    </source>
</evidence>
<dbReference type="EC" id="4.6.1.-" evidence="11"/>
<dbReference type="GO" id="GO:0016829">
    <property type="term" value="F:lyase activity"/>
    <property type="evidence" value="ECO:0007669"/>
    <property type="project" value="UniProtKB-KW"/>
</dbReference>
<keyword evidence="6 11" id="KW-0255">Endonuclease</keyword>
<evidence type="ECO:0000256" key="8">
    <source>
        <dbReference type="ARBA" id="ARBA00022884"/>
    </source>
</evidence>
<dbReference type="GO" id="GO:0046872">
    <property type="term" value="F:metal ion binding"/>
    <property type="evidence" value="ECO:0007669"/>
    <property type="project" value="UniProtKB-UniRule"/>
</dbReference>
<evidence type="ECO:0000313" key="14">
    <source>
        <dbReference type="Proteomes" id="UP000274429"/>
    </source>
</evidence>
<evidence type="ECO:0000256" key="7">
    <source>
        <dbReference type="ARBA" id="ARBA00022801"/>
    </source>
</evidence>
<reference evidence="15" key="1">
    <citation type="submission" date="2016-04" db="UniProtKB">
        <authorList>
            <consortium name="WormBaseParasite"/>
        </authorList>
    </citation>
    <scope>IDENTIFICATION</scope>
</reference>
<comment type="catalytic activity">
    <reaction evidence="11">
        <text>ribonucleotidyl-uridine-RNA = a 5'-end dephospho-uridine-RNA + a 3'-end 2',3'-cyclophospho-ribonucleotide-RNA</text>
        <dbReference type="Rhea" id="RHEA:67792"/>
        <dbReference type="Rhea" id="RHEA-COMP:10464"/>
        <dbReference type="Rhea" id="RHEA-COMP:17354"/>
        <dbReference type="Rhea" id="RHEA-COMP:17356"/>
        <dbReference type="ChEBI" id="CHEBI:83064"/>
        <dbReference type="ChEBI" id="CHEBI:173117"/>
        <dbReference type="ChEBI" id="CHEBI:173224"/>
    </reaction>
</comment>
<dbReference type="Pfam" id="PF09412">
    <property type="entry name" value="XendoU"/>
    <property type="match status" value="2"/>
</dbReference>
<evidence type="ECO:0000256" key="2">
    <source>
        <dbReference type="ARBA" id="ARBA00010168"/>
    </source>
</evidence>
<reference evidence="13 14" key="2">
    <citation type="submission" date="2018-11" db="EMBL/GenBank/DDBJ databases">
        <authorList>
            <consortium name="Pathogen Informatics"/>
        </authorList>
    </citation>
    <scope>NUCLEOTIDE SEQUENCE [LARGE SCALE GENOMIC DNA]</scope>
</reference>
<dbReference type="PANTHER" id="PTHR12439:SF11">
    <property type="entry name" value="URIDYLATE-SPECIFIC ENDORIBONUCLEASE"/>
    <property type="match status" value="1"/>
</dbReference>
<dbReference type="WBParaSite" id="TTAC_0000690601-mRNA-1">
    <property type="protein sequence ID" value="TTAC_0000690601-mRNA-1"/>
    <property type="gene ID" value="TTAC_0000690601"/>
</dbReference>
<dbReference type="CDD" id="cd21159">
    <property type="entry name" value="XendoU"/>
    <property type="match status" value="1"/>
</dbReference>
<evidence type="ECO:0000256" key="1">
    <source>
        <dbReference type="ARBA" id="ARBA00001936"/>
    </source>
</evidence>
<gene>
    <name evidence="13" type="ORF">TTAC_LOCUS6891</name>
</gene>
<dbReference type="SUPFAM" id="SSF142877">
    <property type="entry name" value="EndoU-like"/>
    <property type="match status" value="2"/>
</dbReference>
<sequence length="307" mass="35346">MGIPAFEKLVNKLWELDANRLEINKDIILNLQAFIDLMRFYDPNVLVVESSSPEKIQSQKAFLDAILATPLMAEVRRYLEEKKLASPIDEEFKDMLGHLWFSAFKRKKRLSSSAFEHVFLGEGRGTKVLGFHYWLPLYLHEQEGSLNYFGYYEKVSDLCIPLQQCSRDHFTSMTFTMHNPIALETAMHFAAPPHWQLHLFLTSCSSRVFSASSLLTECYFITGQGGLQNLLSVAFEWNSDWVKKHAKFLVGTSPEFEMGVYTAAFLTMNSIWPDGFRYALSLRLNRSRMAVQCYRNSKVILGSCYIV</sequence>
<dbReference type="InterPro" id="IPR039787">
    <property type="entry name" value="ENDOU"/>
</dbReference>
<proteinExistence type="inferred from homology"/>
<keyword evidence="9 11" id="KW-0464">Manganese</keyword>
<dbReference type="Proteomes" id="UP000274429">
    <property type="component" value="Unassembled WGS sequence"/>
</dbReference>
<keyword evidence="14" id="KW-1185">Reference proteome</keyword>
<keyword evidence="8 11" id="KW-0694">RNA-binding</keyword>
<evidence type="ECO:0000256" key="6">
    <source>
        <dbReference type="ARBA" id="ARBA00022759"/>
    </source>
</evidence>
<evidence type="ECO:0000256" key="3">
    <source>
        <dbReference type="ARBA" id="ARBA00011245"/>
    </source>
</evidence>
<dbReference type="GO" id="GO:0003723">
    <property type="term" value="F:RNA binding"/>
    <property type="evidence" value="ECO:0007669"/>
    <property type="project" value="UniProtKB-UniRule"/>
</dbReference>
<evidence type="ECO:0000256" key="11">
    <source>
        <dbReference type="RuleBase" id="RU367085"/>
    </source>
</evidence>
<evidence type="ECO:0000256" key="10">
    <source>
        <dbReference type="ARBA" id="ARBA00023239"/>
    </source>
</evidence>
<keyword evidence="7 11" id="KW-0378">Hydrolase</keyword>
<name>A0A158RE91_HYDTA</name>
<evidence type="ECO:0000256" key="5">
    <source>
        <dbReference type="ARBA" id="ARBA00022723"/>
    </source>
</evidence>
<keyword evidence="10" id="KW-0456">Lyase</keyword>
<dbReference type="PANTHER" id="PTHR12439">
    <property type="entry name" value="PLACENTAL PROTEIN 11-RELATED"/>
    <property type="match status" value="1"/>
</dbReference>
<dbReference type="GO" id="GO:0004521">
    <property type="term" value="F:RNA endonuclease activity"/>
    <property type="evidence" value="ECO:0007669"/>
    <property type="project" value="UniProtKB-UniRule"/>
</dbReference>
<dbReference type="OrthoDB" id="430326at2759"/>
<dbReference type="AlphaFoldDB" id="A0A158RE91"/>
<accession>A0A158RE91</accession>
<dbReference type="GO" id="GO:0016787">
    <property type="term" value="F:hydrolase activity"/>
    <property type="evidence" value="ECO:0007669"/>
    <property type="project" value="UniProtKB-KW"/>
</dbReference>
<evidence type="ECO:0000259" key="12">
    <source>
        <dbReference type="PROSITE" id="PS51959"/>
    </source>
</evidence>
<organism evidence="15">
    <name type="scientific">Hydatigena taeniaeformis</name>
    <name type="common">Feline tapeworm</name>
    <name type="synonym">Taenia taeniaeformis</name>
    <dbReference type="NCBI Taxonomy" id="6205"/>
    <lineage>
        <taxon>Eukaryota</taxon>
        <taxon>Metazoa</taxon>
        <taxon>Spiralia</taxon>
        <taxon>Lophotrochozoa</taxon>
        <taxon>Platyhelminthes</taxon>
        <taxon>Cestoda</taxon>
        <taxon>Eucestoda</taxon>
        <taxon>Cyclophyllidea</taxon>
        <taxon>Taeniidae</taxon>
        <taxon>Hydatigera</taxon>
    </lineage>
</organism>
<dbReference type="PROSITE" id="PS51959">
    <property type="entry name" value="ENDOU"/>
    <property type="match status" value="1"/>
</dbReference>
<evidence type="ECO:0000256" key="9">
    <source>
        <dbReference type="ARBA" id="ARBA00023211"/>
    </source>
</evidence>
<protein>
    <recommendedName>
        <fullName evidence="11">Uridylate-specific endoribonuclease</fullName>
        <ecNumber evidence="11">4.6.1.-</ecNumber>
    </recommendedName>
</protein>
<dbReference type="InterPro" id="IPR037227">
    <property type="entry name" value="EndoU-like"/>
</dbReference>
<comment type="cofactor">
    <cofactor evidence="1 11">
        <name>Mn(2+)</name>
        <dbReference type="ChEBI" id="CHEBI:29035"/>
    </cofactor>
</comment>
<feature type="domain" description="EndoU" evidence="12">
    <location>
        <begin position="1"/>
        <end position="307"/>
    </location>
</feature>
<dbReference type="InterPro" id="IPR018998">
    <property type="entry name" value="EndoU_C"/>
</dbReference>
<keyword evidence="4 11" id="KW-0540">Nuclease</keyword>
<keyword evidence="5 11" id="KW-0479">Metal-binding</keyword>
<evidence type="ECO:0000256" key="4">
    <source>
        <dbReference type="ARBA" id="ARBA00022722"/>
    </source>
</evidence>